<reference evidence="2 3" key="1">
    <citation type="submission" date="2021-01" db="EMBL/GenBank/DDBJ databases">
        <title>WGS of actinomycetes isolated from Thailand.</title>
        <authorList>
            <person name="Thawai C."/>
        </authorList>
    </citation>
    <scope>NUCLEOTIDE SEQUENCE [LARGE SCALE GENOMIC DNA]</scope>
    <source>
        <strain evidence="2 3">CA1R205</strain>
    </source>
</reference>
<accession>A0ABS1NKL5</accession>
<proteinExistence type="predicted"/>
<evidence type="ECO:0000313" key="2">
    <source>
        <dbReference type="EMBL" id="MBL1100610.1"/>
    </source>
</evidence>
<name>A0ABS1NKL5_9ACTN</name>
<evidence type="ECO:0000313" key="3">
    <source>
        <dbReference type="Proteomes" id="UP000634229"/>
    </source>
</evidence>
<evidence type="ECO:0000256" key="1">
    <source>
        <dbReference type="SAM" id="MobiDB-lite"/>
    </source>
</evidence>
<sequence>MKNPFKRTTAADIAAACQRAADSTDDPEVKEQQLLGAELAKQGLVPPHIKGSAVTGKPSRRRRG</sequence>
<organism evidence="2 3">
    <name type="scientific">Streptomyces coffeae</name>
    <dbReference type="NCBI Taxonomy" id="621382"/>
    <lineage>
        <taxon>Bacteria</taxon>
        <taxon>Bacillati</taxon>
        <taxon>Actinomycetota</taxon>
        <taxon>Actinomycetes</taxon>
        <taxon>Kitasatosporales</taxon>
        <taxon>Streptomycetaceae</taxon>
        <taxon>Streptomyces</taxon>
    </lineage>
</organism>
<comment type="caution">
    <text evidence="2">The sequence shown here is derived from an EMBL/GenBank/DDBJ whole genome shotgun (WGS) entry which is preliminary data.</text>
</comment>
<feature type="region of interest" description="Disordered" evidence="1">
    <location>
        <begin position="40"/>
        <end position="64"/>
    </location>
</feature>
<keyword evidence="3" id="KW-1185">Reference proteome</keyword>
<protein>
    <submittedName>
        <fullName evidence="2">Uncharacterized protein</fullName>
    </submittedName>
</protein>
<dbReference type="Proteomes" id="UP000634229">
    <property type="component" value="Unassembled WGS sequence"/>
</dbReference>
<gene>
    <name evidence="2" type="ORF">JK363_28920</name>
</gene>
<dbReference type="EMBL" id="JAERRF010000021">
    <property type="protein sequence ID" value="MBL1100610.1"/>
    <property type="molecule type" value="Genomic_DNA"/>
</dbReference>
<dbReference type="RefSeq" id="WP_201879296.1">
    <property type="nucleotide sequence ID" value="NZ_JAERRF010000021.1"/>
</dbReference>